<organism evidence="2 3">
    <name type="scientific">Streptomyces guryensis</name>
    <dbReference type="NCBI Taxonomy" id="2886947"/>
    <lineage>
        <taxon>Bacteria</taxon>
        <taxon>Bacillati</taxon>
        <taxon>Actinomycetota</taxon>
        <taxon>Actinomycetes</taxon>
        <taxon>Kitasatosporales</taxon>
        <taxon>Streptomycetaceae</taxon>
        <taxon>Streptomyces</taxon>
    </lineage>
</organism>
<dbReference type="Proteomes" id="UP001108029">
    <property type="component" value="Unassembled WGS sequence"/>
</dbReference>
<evidence type="ECO:0000313" key="3">
    <source>
        <dbReference type="Proteomes" id="UP001108029"/>
    </source>
</evidence>
<keyword evidence="2" id="KW-0378">Hydrolase</keyword>
<dbReference type="EMBL" id="JAJSBI010000029">
    <property type="protein sequence ID" value="MCD9879498.1"/>
    <property type="molecule type" value="Genomic_DNA"/>
</dbReference>
<feature type="domain" description="Nudix hydrolase" evidence="1">
    <location>
        <begin position="1"/>
        <end position="97"/>
    </location>
</feature>
<dbReference type="AlphaFoldDB" id="A0A9Q3VT13"/>
<dbReference type="PROSITE" id="PS51462">
    <property type="entry name" value="NUDIX"/>
    <property type="match status" value="1"/>
</dbReference>
<dbReference type="GO" id="GO:0016787">
    <property type="term" value="F:hydrolase activity"/>
    <property type="evidence" value="ECO:0007669"/>
    <property type="project" value="UniProtKB-KW"/>
</dbReference>
<sequence>MDPGETPRDAARRELFEETGIRAPLLPVPAAVTVRSCHPDWAATVGVTFLQVLDRRMRLNPEEGQPAAWLPLDEPWQGWFAEDRLRMQECAEQILKA</sequence>
<keyword evidence="3" id="KW-1185">Reference proteome</keyword>
<dbReference type="InterPro" id="IPR015797">
    <property type="entry name" value="NUDIX_hydrolase-like_dom_sf"/>
</dbReference>
<dbReference type="Pfam" id="PF00293">
    <property type="entry name" value="NUDIX"/>
    <property type="match status" value="1"/>
</dbReference>
<dbReference type="InterPro" id="IPR000086">
    <property type="entry name" value="NUDIX_hydrolase_dom"/>
</dbReference>
<dbReference type="SUPFAM" id="SSF55811">
    <property type="entry name" value="Nudix"/>
    <property type="match status" value="1"/>
</dbReference>
<comment type="caution">
    <text evidence="2">The sequence shown here is derived from an EMBL/GenBank/DDBJ whole genome shotgun (WGS) entry which is preliminary data.</text>
</comment>
<dbReference type="CDD" id="cd02883">
    <property type="entry name" value="NUDIX_Hydrolase"/>
    <property type="match status" value="1"/>
</dbReference>
<protein>
    <submittedName>
        <fullName evidence="2">NUDIX hydrolase</fullName>
    </submittedName>
</protein>
<evidence type="ECO:0000259" key="1">
    <source>
        <dbReference type="PROSITE" id="PS51462"/>
    </source>
</evidence>
<gene>
    <name evidence="2" type="ORF">LJ657_39095</name>
</gene>
<dbReference type="Gene3D" id="3.90.79.10">
    <property type="entry name" value="Nucleoside Triphosphate Pyrophosphohydrolase"/>
    <property type="match status" value="1"/>
</dbReference>
<reference evidence="2" key="1">
    <citation type="submission" date="2021-12" db="EMBL/GenBank/DDBJ databases">
        <authorList>
            <person name="Lee J.-H."/>
            <person name="Kim S.-B."/>
        </authorList>
    </citation>
    <scope>NUCLEOTIDE SEQUENCE</scope>
    <source>
        <strain evidence="2">NR30</strain>
    </source>
</reference>
<name>A0A9Q3VT13_9ACTN</name>
<evidence type="ECO:0000313" key="2">
    <source>
        <dbReference type="EMBL" id="MCD9879498.1"/>
    </source>
</evidence>
<accession>A0A9Q3VT13</accession>
<proteinExistence type="predicted"/>